<evidence type="ECO:0000313" key="3">
    <source>
        <dbReference type="EMBL" id="CAF4967912.1"/>
    </source>
</evidence>
<evidence type="ECO:0000256" key="1">
    <source>
        <dbReference type="ARBA" id="ARBA00022737"/>
    </source>
</evidence>
<keyword evidence="4" id="KW-1185">Reference proteome</keyword>
<dbReference type="EMBL" id="CAJOBP010098015">
    <property type="protein sequence ID" value="CAF4967912.1"/>
    <property type="molecule type" value="Genomic_DNA"/>
</dbReference>
<dbReference type="Proteomes" id="UP000663873">
    <property type="component" value="Unassembled WGS sequence"/>
</dbReference>
<dbReference type="AlphaFoldDB" id="A0A821YSW1"/>
<dbReference type="FunFam" id="2.20.100.10:FF:000001">
    <property type="entry name" value="semaphorin-5A isoform X1"/>
    <property type="match status" value="1"/>
</dbReference>
<evidence type="ECO:0000256" key="2">
    <source>
        <dbReference type="ARBA" id="ARBA00023157"/>
    </source>
</evidence>
<dbReference type="PANTHER" id="PTHR22906">
    <property type="entry name" value="PROPERDIN"/>
    <property type="match status" value="1"/>
</dbReference>
<dbReference type="InterPro" id="IPR036383">
    <property type="entry name" value="TSP1_rpt_sf"/>
</dbReference>
<keyword evidence="2" id="KW-1015">Disulfide bond</keyword>
<dbReference type="InterPro" id="IPR000884">
    <property type="entry name" value="TSP1_rpt"/>
</dbReference>
<proteinExistence type="predicted"/>
<dbReference type="PROSITE" id="PS50092">
    <property type="entry name" value="TSP1"/>
    <property type="match status" value="1"/>
</dbReference>
<evidence type="ECO:0000313" key="4">
    <source>
        <dbReference type="Proteomes" id="UP000663873"/>
    </source>
</evidence>
<accession>A0A821YSW1</accession>
<keyword evidence="1" id="KW-0677">Repeat</keyword>
<dbReference type="Gene3D" id="2.20.100.10">
    <property type="entry name" value="Thrombospondin type-1 (TSP1) repeat"/>
    <property type="match status" value="1"/>
</dbReference>
<gene>
    <name evidence="3" type="ORF">UJA718_LOCUS48586</name>
</gene>
<feature type="non-terminal residue" evidence="3">
    <location>
        <position position="1"/>
    </location>
</feature>
<reference evidence="3" key="1">
    <citation type="submission" date="2021-02" db="EMBL/GenBank/DDBJ databases">
        <authorList>
            <person name="Nowell W R."/>
        </authorList>
    </citation>
    <scope>NUCLEOTIDE SEQUENCE</scope>
</reference>
<name>A0A821YSW1_9BILA</name>
<dbReference type="Pfam" id="PF00090">
    <property type="entry name" value="TSP_1"/>
    <property type="match status" value="1"/>
</dbReference>
<organism evidence="3 4">
    <name type="scientific">Rotaria socialis</name>
    <dbReference type="NCBI Taxonomy" id="392032"/>
    <lineage>
        <taxon>Eukaryota</taxon>
        <taxon>Metazoa</taxon>
        <taxon>Spiralia</taxon>
        <taxon>Gnathifera</taxon>
        <taxon>Rotifera</taxon>
        <taxon>Eurotatoria</taxon>
        <taxon>Bdelloidea</taxon>
        <taxon>Philodinida</taxon>
        <taxon>Philodinidae</taxon>
        <taxon>Rotaria</taxon>
    </lineage>
</organism>
<comment type="caution">
    <text evidence="3">The sequence shown here is derived from an EMBL/GenBank/DDBJ whole genome shotgun (WGS) entry which is preliminary data.</text>
</comment>
<dbReference type="SMART" id="SM00209">
    <property type="entry name" value="TSP1"/>
    <property type="match status" value="1"/>
</dbReference>
<protein>
    <submittedName>
        <fullName evidence="3">Uncharacterized protein</fullName>
    </submittedName>
</protein>
<dbReference type="SUPFAM" id="SSF82895">
    <property type="entry name" value="TSP-1 type 1 repeat"/>
    <property type="match status" value="1"/>
</dbReference>
<dbReference type="InterPro" id="IPR052065">
    <property type="entry name" value="Compl_asym_regulator"/>
</dbReference>
<sequence>WTDYNEWSTCSVTCGEGFQFRKRDCVTVNDTNQNISSEKCIGKDTEIQPCTVTSCPGK</sequence>